<evidence type="ECO:0000313" key="3">
    <source>
        <dbReference type="Proteomes" id="UP000503462"/>
    </source>
</evidence>
<dbReference type="PANTHER" id="PTHR40202:SF1">
    <property type="entry name" value="HD DOMAIN-CONTAINING PROTEIN"/>
    <property type="match status" value="1"/>
</dbReference>
<dbReference type="OrthoDB" id="445007at2759"/>
<evidence type="ECO:0000259" key="1">
    <source>
        <dbReference type="Pfam" id="PF01966"/>
    </source>
</evidence>
<dbReference type="Pfam" id="PF01966">
    <property type="entry name" value="HD"/>
    <property type="match status" value="1"/>
</dbReference>
<evidence type="ECO:0000313" key="2">
    <source>
        <dbReference type="EMBL" id="QIW99402.1"/>
    </source>
</evidence>
<proteinExistence type="predicted"/>
<gene>
    <name evidence="2" type="ORF">AMS68_004920</name>
</gene>
<reference evidence="2 3" key="1">
    <citation type="journal article" date="2016" name="Sci. Rep.">
        <title>Peltaster fructicola genome reveals evolution from an invasive phytopathogen to an ectophytic parasite.</title>
        <authorList>
            <person name="Xu C."/>
            <person name="Chen H."/>
            <person name="Gleason M.L."/>
            <person name="Xu J.R."/>
            <person name="Liu H."/>
            <person name="Zhang R."/>
            <person name="Sun G."/>
        </authorList>
    </citation>
    <scope>NUCLEOTIDE SEQUENCE [LARGE SCALE GENOMIC DNA]</scope>
    <source>
        <strain evidence="2 3">LNHT1506</strain>
    </source>
</reference>
<dbReference type="Proteomes" id="UP000503462">
    <property type="component" value="Chromosome 3"/>
</dbReference>
<accession>A0A6H0XXC4</accession>
<dbReference type="InterPro" id="IPR006674">
    <property type="entry name" value="HD_domain"/>
</dbReference>
<keyword evidence="3" id="KW-1185">Reference proteome</keyword>
<dbReference type="CDD" id="cd00077">
    <property type="entry name" value="HDc"/>
    <property type="match status" value="1"/>
</dbReference>
<protein>
    <recommendedName>
        <fullName evidence="1">HD domain-containing protein</fullName>
    </recommendedName>
</protein>
<dbReference type="EMBL" id="CP051141">
    <property type="protein sequence ID" value="QIW99402.1"/>
    <property type="molecule type" value="Genomic_DNA"/>
</dbReference>
<dbReference type="AlphaFoldDB" id="A0A6H0XXC4"/>
<feature type="domain" description="HD" evidence="1">
    <location>
        <begin position="32"/>
        <end position="116"/>
    </location>
</feature>
<dbReference type="InterPro" id="IPR052567">
    <property type="entry name" value="OP_Dioxygenase"/>
</dbReference>
<organism evidence="2 3">
    <name type="scientific">Peltaster fructicola</name>
    <dbReference type="NCBI Taxonomy" id="286661"/>
    <lineage>
        <taxon>Eukaryota</taxon>
        <taxon>Fungi</taxon>
        <taxon>Dikarya</taxon>
        <taxon>Ascomycota</taxon>
        <taxon>Pezizomycotina</taxon>
        <taxon>Dothideomycetes</taxon>
        <taxon>Dothideomycetes incertae sedis</taxon>
        <taxon>Peltaster</taxon>
    </lineage>
</organism>
<dbReference type="PANTHER" id="PTHR40202">
    <property type="match status" value="1"/>
</dbReference>
<sequence>MSAPEQVVDEVVHMLNTRGQGDYIGEAISQLQHSLQAAHLAAVSHAQDKVVIAALLHDIGHFLPLQEASRLAGEIKDMHNEADNTSVGRIGHERIGELYLLHKGFSPDIAALVGSHVAAKRFLCAVEPAYHDTLSDASKKSLIFQGGPMNAEEVKQWSAQPWCADMCRLRKWDDAAKVPELVVPAAESYRDMLLRSLLSS</sequence>
<dbReference type="SUPFAM" id="SSF109604">
    <property type="entry name" value="HD-domain/PDEase-like"/>
    <property type="match status" value="1"/>
</dbReference>
<dbReference type="Gene3D" id="1.10.3210.10">
    <property type="entry name" value="Hypothetical protein af1432"/>
    <property type="match status" value="1"/>
</dbReference>
<dbReference type="InterPro" id="IPR003607">
    <property type="entry name" value="HD/PDEase_dom"/>
</dbReference>
<name>A0A6H0XXC4_9PEZI</name>